<proteinExistence type="predicted"/>
<dbReference type="Proteomes" id="UP000777438">
    <property type="component" value="Unassembled WGS sequence"/>
</dbReference>
<evidence type="ECO:0000313" key="1">
    <source>
        <dbReference type="EMBL" id="KAH6892086.1"/>
    </source>
</evidence>
<gene>
    <name evidence="1" type="ORF">B0T10DRAFT_284867</name>
</gene>
<protein>
    <submittedName>
        <fullName evidence="1">Uncharacterized protein</fullName>
    </submittedName>
</protein>
<comment type="caution">
    <text evidence="1">The sequence shown here is derived from an EMBL/GenBank/DDBJ whole genome shotgun (WGS) entry which is preliminary data.</text>
</comment>
<reference evidence="1 2" key="1">
    <citation type="journal article" date="2021" name="Nat. Commun.">
        <title>Genetic determinants of endophytism in the Arabidopsis root mycobiome.</title>
        <authorList>
            <person name="Mesny F."/>
            <person name="Miyauchi S."/>
            <person name="Thiergart T."/>
            <person name="Pickel B."/>
            <person name="Atanasova L."/>
            <person name="Karlsson M."/>
            <person name="Huettel B."/>
            <person name="Barry K.W."/>
            <person name="Haridas S."/>
            <person name="Chen C."/>
            <person name="Bauer D."/>
            <person name="Andreopoulos W."/>
            <person name="Pangilinan J."/>
            <person name="LaButti K."/>
            <person name="Riley R."/>
            <person name="Lipzen A."/>
            <person name="Clum A."/>
            <person name="Drula E."/>
            <person name="Henrissat B."/>
            <person name="Kohler A."/>
            <person name="Grigoriev I.V."/>
            <person name="Martin F.M."/>
            <person name="Hacquard S."/>
        </authorList>
    </citation>
    <scope>NUCLEOTIDE SEQUENCE [LARGE SCALE GENOMIC DNA]</scope>
    <source>
        <strain evidence="1 2">MPI-CAGE-CH-0241</strain>
    </source>
</reference>
<dbReference type="EMBL" id="JAGPYM010000007">
    <property type="protein sequence ID" value="KAH6892086.1"/>
    <property type="molecule type" value="Genomic_DNA"/>
</dbReference>
<organism evidence="1 2">
    <name type="scientific">Thelonectria olida</name>
    <dbReference type="NCBI Taxonomy" id="1576542"/>
    <lineage>
        <taxon>Eukaryota</taxon>
        <taxon>Fungi</taxon>
        <taxon>Dikarya</taxon>
        <taxon>Ascomycota</taxon>
        <taxon>Pezizomycotina</taxon>
        <taxon>Sordariomycetes</taxon>
        <taxon>Hypocreomycetidae</taxon>
        <taxon>Hypocreales</taxon>
        <taxon>Nectriaceae</taxon>
        <taxon>Thelonectria</taxon>
    </lineage>
</organism>
<keyword evidence="2" id="KW-1185">Reference proteome</keyword>
<sequence>MLRTNRPVQLISEASHARADVLFTRIHCQPPPLLAYITKRTPSTGWADHAWNATFQRPPIVWDRVRSVYTLYCLKIVNRHRHRHITFHKLHNLHTPVSQQDAPITKASAATSHQRMQRKRKKKREDVVVHGIGKGSLQEAPSGGVGKPNAASALGTRAWTSICRLLVTEQKLFLFFSAVNSLRVSSRHLFFHVFGGFGLCLDYH</sequence>
<accession>A0A9P8W7P0</accession>
<evidence type="ECO:0000313" key="2">
    <source>
        <dbReference type="Proteomes" id="UP000777438"/>
    </source>
</evidence>
<dbReference type="AlphaFoldDB" id="A0A9P8W7P0"/>
<name>A0A9P8W7P0_9HYPO</name>